<evidence type="ECO:0000313" key="2">
    <source>
        <dbReference type="EnsemblMetazoa" id="CapteP203909"/>
    </source>
</evidence>
<reference evidence="1 3" key="2">
    <citation type="journal article" date="2013" name="Nature">
        <title>Insights into bilaterian evolution from three spiralian genomes.</title>
        <authorList>
            <person name="Simakov O."/>
            <person name="Marletaz F."/>
            <person name="Cho S.J."/>
            <person name="Edsinger-Gonzales E."/>
            <person name="Havlak P."/>
            <person name="Hellsten U."/>
            <person name="Kuo D.H."/>
            <person name="Larsson T."/>
            <person name="Lv J."/>
            <person name="Arendt D."/>
            <person name="Savage R."/>
            <person name="Osoegawa K."/>
            <person name="de Jong P."/>
            <person name="Grimwood J."/>
            <person name="Chapman J.A."/>
            <person name="Shapiro H."/>
            <person name="Aerts A."/>
            <person name="Otillar R.P."/>
            <person name="Terry A.Y."/>
            <person name="Boore J.L."/>
            <person name="Grigoriev I.V."/>
            <person name="Lindberg D.R."/>
            <person name="Seaver E.C."/>
            <person name="Weisblat D.A."/>
            <person name="Putnam N.H."/>
            <person name="Rokhsar D.S."/>
        </authorList>
    </citation>
    <scope>NUCLEOTIDE SEQUENCE</scope>
    <source>
        <strain evidence="1 3">I ESC-2004</strain>
    </source>
</reference>
<evidence type="ECO:0000313" key="1">
    <source>
        <dbReference type="EMBL" id="ELU13596.1"/>
    </source>
</evidence>
<proteinExistence type="predicted"/>
<dbReference type="EMBL" id="KB295075">
    <property type="protein sequence ID" value="ELU13596.1"/>
    <property type="molecule type" value="Genomic_DNA"/>
</dbReference>
<evidence type="ECO:0000313" key="3">
    <source>
        <dbReference type="Proteomes" id="UP000014760"/>
    </source>
</evidence>
<sequence>MHRVPCFGSGSPESGSFPGVSVPAKITYGPGICRRILCSQEKKKLYNRFFRARHYVTPGAGEGESEGSKIIRTVKVKATGAWPKDAKDNDTLKVLFRKTFMELIYPIHSSAMLKPIIHGSSEREEERQKEISSLATFIKDKKEGVAALLSPVFTNKPFDMSEVAFQVVGPHCQVNR</sequence>
<gene>
    <name evidence="1" type="ORF">CAPTEDRAFT_203909</name>
</gene>
<dbReference type="Proteomes" id="UP000014760">
    <property type="component" value="Unassembled WGS sequence"/>
</dbReference>
<reference evidence="2" key="3">
    <citation type="submission" date="2015-06" db="UniProtKB">
        <authorList>
            <consortium name="EnsemblMetazoa"/>
        </authorList>
    </citation>
    <scope>IDENTIFICATION</scope>
</reference>
<accession>R7VBA7</accession>
<dbReference type="EnsemblMetazoa" id="CapteT203909">
    <property type="protein sequence ID" value="CapteP203909"/>
    <property type="gene ID" value="CapteG203909"/>
</dbReference>
<protein>
    <submittedName>
        <fullName evidence="1 2">Uncharacterized protein</fullName>
    </submittedName>
</protein>
<dbReference type="STRING" id="283909.R7VBA7"/>
<name>R7VBA7_CAPTE</name>
<keyword evidence="3" id="KW-1185">Reference proteome</keyword>
<dbReference type="HOGENOM" id="CLU_1526612_0_0_1"/>
<organism evidence="1">
    <name type="scientific">Capitella teleta</name>
    <name type="common">Polychaete worm</name>
    <dbReference type="NCBI Taxonomy" id="283909"/>
    <lineage>
        <taxon>Eukaryota</taxon>
        <taxon>Metazoa</taxon>
        <taxon>Spiralia</taxon>
        <taxon>Lophotrochozoa</taxon>
        <taxon>Annelida</taxon>
        <taxon>Polychaeta</taxon>
        <taxon>Sedentaria</taxon>
        <taxon>Scolecida</taxon>
        <taxon>Capitellidae</taxon>
        <taxon>Capitella</taxon>
    </lineage>
</organism>
<reference evidence="3" key="1">
    <citation type="submission" date="2012-12" db="EMBL/GenBank/DDBJ databases">
        <authorList>
            <person name="Hellsten U."/>
            <person name="Grimwood J."/>
            <person name="Chapman J.A."/>
            <person name="Shapiro H."/>
            <person name="Aerts A."/>
            <person name="Otillar R.P."/>
            <person name="Terry A.Y."/>
            <person name="Boore J.L."/>
            <person name="Simakov O."/>
            <person name="Marletaz F."/>
            <person name="Cho S.-J."/>
            <person name="Edsinger-Gonzales E."/>
            <person name="Havlak P."/>
            <person name="Kuo D.-H."/>
            <person name="Larsson T."/>
            <person name="Lv J."/>
            <person name="Arendt D."/>
            <person name="Savage R."/>
            <person name="Osoegawa K."/>
            <person name="de Jong P."/>
            <person name="Lindberg D.R."/>
            <person name="Seaver E.C."/>
            <person name="Weisblat D.A."/>
            <person name="Putnam N.H."/>
            <person name="Grigoriev I.V."/>
            <person name="Rokhsar D.S."/>
        </authorList>
    </citation>
    <scope>NUCLEOTIDE SEQUENCE</scope>
    <source>
        <strain evidence="3">I ESC-2004</strain>
    </source>
</reference>
<dbReference type="OrthoDB" id="5340910at2759"/>
<dbReference type="EMBL" id="AMQN01039173">
    <property type="status" value="NOT_ANNOTATED_CDS"/>
    <property type="molecule type" value="Genomic_DNA"/>
</dbReference>
<dbReference type="AlphaFoldDB" id="R7VBA7"/>